<evidence type="ECO:0000256" key="4">
    <source>
        <dbReference type="SAM" id="MobiDB-lite"/>
    </source>
</evidence>
<dbReference type="SMART" id="SM01086">
    <property type="entry name" value="ClpB_D2-small"/>
    <property type="match status" value="1"/>
</dbReference>
<dbReference type="InterPro" id="IPR003593">
    <property type="entry name" value="AAA+_ATPase"/>
</dbReference>
<dbReference type="InterPro" id="IPR019489">
    <property type="entry name" value="Clp_ATPase_C"/>
</dbReference>
<dbReference type="Pfam" id="PF07724">
    <property type="entry name" value="AAA_2"/>
    <property type="match status" value="1"/>
</dbReference>
<name>A0A948RTN5_UNCEI</name>
<feature type="region of interest" description="Disordered" evidence="4">
    <location>
        <begin position="1"/>
        <end position="101"/>
    </location>
</feature>
<dbReference type="AlphaFoldDB" id="A0A948RTN5"/>
<dbReference type="GO" id="GO:0005737">
    <property type="term" value="C:cytoplasm"/>
    <property type="evidence" value="ECO:0007669"/>
    <property type="project" value="TreeGrafter"/>
</dbReference>
<dbReference type="SMART" id="SM00382">
    <property type="entry name" value="AAA"/>
    <property type="match status" value="1"/>
</dbReference>
<dbReference type="PANTHER" id="PTHR11638">
    <property type="entry name" value="ATP-DEPENDENT CLP PROTEASE"/>
    <property type="match status" value="1"/>
</dbReference>
<keyword evidence="2" id="KW-0067">ATP-binding</keyword>
<dbReference type="Proteomes" id="UP000777784">
    <property type="component" value="Unassembled WGS sequence"/>
</dbReference>
<dbReference type="InterPro" id="IPR027417">
    <property type="entry name" value="P-loop_NTPase"/>
</dbReference>
<dbReference type="InterPro" id="IPR003959">
    <property type="entry name" value="ATPase_AAA_core"/>
</dbReference>
<dbReference type="CDD" id="cd19499">
    <property type="entry name" value="RecA-like_ClpB_Hsp104-like"/>
    <property type="match status" value="1"/>
</dbReference>
<dbReference type="InterPro" id="IPR050130">
    <property type="entry name" value="ClpA_ClpB"/>
</dbReference>
<gene>
    <name evidence="7" type="ORF">KJ970_02610</name>
</gene>
<organism evidence="7 8">
    <name type="scientific">Eiseniibacteriota bacterium</name>
    <dbReference type="NCBI Taxonomy" id="2212470"/>
    <lineage>
        <taxon>Bacteria</taxon>
        <taxon>Candidatus Eiseniibacteriota</taxon>
    </lineage>
</organism>
<dbReference type="GO" id="GO:0016887">
    <property type="term" value="F:ATP hydrolysis activity"/>
    <property type="evidence" value="ECO:0007669"/>
    <property type="project" value="InterPro"/>
</dbReference>
<proteinExistence type="predicted"/>
<dbReference type="GO" id="GO:0005524">
    <property type="term" value="F:ATP binding"/>
    <property type="evidence" value="ECO:0007669"/>
    <property type="project" value="UniProtKB-KW"/>
</dbReference>
<dbReference type="GO" id="GO:0034605">
    <property type="term" value="P:cellular response to heat"/>
    <property type="evidence" value="ECO:0007669"/>
    <property type="project" value="TreeGrafter"/>
</dbReference>
<dbReference type="Gene3D" id="1.10.8.60">
    <property type="match status" value="1"/>
</dbReference>
<dbReference type="Gene3D" id="3.40.50.300">
    <property type="entry name" value="P-loop containing nucleotide triphosphate hydrolases"/>
    <property type="match status" value="1"/>
</dbReference>
<evidence type="ECO:0000259" key="5">
    <source>
        <dbReference type="SMART" id="SM00382"/>
    </source>
</evidence>
<evidence type="ECO:0000259" key="6">
    <source>
        <dbReference type="SMART" id="SM01086"/>
    </source>
</evidence>
<comment type="caution">
    <text evidence="7">The sequence shown here is derived from an EMBL/GenBank/DDBJ whole genome shotgun (WGS) entry which is preliminary data.</text>
</comment>
<feature type="compositionally biased region" description="Basic residues" evidence="4">
    <location>
        <begin position="1"/>
        <end position="14"/>
    </location>
</feature>
<feature type="domain" description="Clp ATPase C-terminal" evidence="6">
    <location>
        <begin position="335"/>
        <end position="422"/>
    </location>
</feature>
<sequence>MRIRRVSRQVKKRSSAPSASSISSKKKTASRMTQDSSITAKKEPSAPASTPEKKGTGSAKKKQTAKSTKPPRKQGPSKKSKVRRQNPSTSENKPDGTTAPDAVTFAQARPARRANLSSREAHVLLNLESLLHQRIVGKDEAVRRVANTIRTRRANLDFRPDRPDGAFLLVGPAGVGKNEFAHAVAEVLLGDENQVVSLDMNDYQEEESIANLMATPVLGRDDLILVGTLTSAVRANPNIVILFRGLEKAHYAVQRLIYQILEEGTFTDAAGQISFQHTIIFATTRYSEDDLKPGAGIGFAHAGDTLEDRLKQLLKDTVYPELVSRFNEVIFLGNLTSDDVRSIARYKVEVVLERLKQQRRAVRVSDRVLDTFIKEDEVHRMGATRLNRTLEEKLFHPLALYILEHRKARNIQVDLEGGRLVIQ</sequence>
<feature type="domain" description="AAA+ ATPase" evidence="5">
    <location>
        <begin position="163"/>
        <end position="336"/>
    </location>
</feature>
<dbReference type="PANTHER" id="PTHR11638:SF18">
    <property type="entry name" value="HEAT SHOCK PROTEIN 104"/>
    <property type="match status" value="1"/>
</dbReference>
<reference evidence="7" key="1">
    <citation type="submission" date="2021-05" db="EMBL/GenBank/DDBJ databases">
        <title>Energy efficiency and biological interactions define the core microbiome of deep oligotrophic groundwater.</title>
        <authorList>
            <person name="Mehrshad M."/>
            <person name="Lopez-Fernandez M."/>
            <person name="Bell E."/>
            <person name="Bernier-Latmani R."/>
            <person name="Bertilsson S."/>
            <person name="Dopson M."/>
        </authorList>
    </citation>
    <scope>NUCLEOTIDE SEQUENCE</scope>
    <source>
        <strain evidence="7">Modern_marine.mb.64</strain>
    </source>
</reference>
<evidence type="ECO:0000313" key="8">
    <source>
        <dbReference type="Proteomes" id="UP000777784"/>
    </source>
</evidence>
<protein>
    <submittedName>
        <fullName evidence="7">AAA family ATPase</fullName>
    </submittedName>
</protein>
<evidence type="ECO:0000256" key="3">
    <source>
        <dbReference type="ARBA" id="ARBA00023186"/>
    </source>
</evidence>
<dbReference type="EMBL" id="JAHJDP010000018">
    <property type="protein sequence ID" value="MBU2689791.1"/>
    <property type="molecule type" value="Genomic_DNA"/>
</dbReference>
<evidence type="ECO:0000313" key="7">
    <source>
        <dbReference type="EMBL" id="MBU2689791.1"/>
    </source>
</evidence>
<evidence type="ECO:0000256" key="2">
    <source>
        <dbReference type="ARBA" id="ARBA00022840"/>
    </source>
</evidence>
<keyword evidence="1" id="KW-0547">Nucleotide-binding</keyword>
<feature type="compositionally biased region" description="Basic residues" evidence="4">
    <location>
        <begin position="59"/>
        <end position="84"/>
    </location>
</feature>
<evidence type="ECO:0000256" key="1">
    <source>
        <dbReference type="ARBA" id="ARBA00022741"/>
    </source>
</evidence>
<dbReference type="Pfam" id="PF10431">
    <property type="entry name" value="ClpB_D2-small"/>
    <property type="match status" value="1"/>
</dbReference>
<dbReference type="InterPro" id="IPR001270">
    <property type="entry name" value="ClpA/B"/>
</dbReference>
<accession>A0A948RTN5</accession>
<dbReference type="PRINTS" id="PR00300">
    <property type="entry name" value="CLPPROTEASEA"/>
</dbReference>
<dbReference type="SUPFAM" id="SSF52540">
    <property type="entry name" value="P-loop containing nucleoside triphosphate hydrolases"/>
    <property type="match status" value="1"/>
</dbReference>
<keyword evidence="3" id="KW-0143">Chaperone</keyword>